<dbReference type="InterPro" id="IPR021109">
    <property type="entry name" value="Peptidase_aspartic_dom_sf"/>
</dbReference>
<dbReference type="PANTHER" id="PTHR37984:SF13">
    <property type="entry name" value="RIBONUCLEASE H"/>
    <property type="match status" value="1"/>
</dbReference>
<dbReference type="GO" id="GO:0008270">
    <property type="term" value="F:zinc ion binding"/>
    <property type="evidence" value="ECO:0007669"/>
    <property type="project" value="InterPro"/>
</dbReference>
<dbReference type="InterPro" id="IPR036875">
    <property type="entry name" value="Znf_CCHC_sf"/>
</dbReference>
<dbReference type="Proteomes" id="UP001152320">
    <property type="component" value="Chromosome 13"/>
</dbReference>
<feature type="domain" description="CCHC-type" evidence="2">
    <location>
        <begin position="240"/>
        <end position="256"/>
    </location>
</feature>
<accession>A0A9Q1BP54</accession>
<organism evidence="3 4">
    <name type="scientific">Holothuria leucospilota</name>
    <name type="common">Black long sea cucumber</name>
    <name type="synonym">Mertensiothuria leucospilota</name>
    <dbReference type="NCBI Taxonomy" id="206669"/>
    <lineage>
        <taxon>Eukaryota</taxon>
        <taxon>Metazoa</taxon>
        <taxon>Echinodermata</taxon>
        <taxon>Eleutherozoa</taxon>
        <taxon>Echinozoa</taxon>
        <taxon>Holothuroidea</taxon>
        <taxon>Aspidochirotacea</taxon>
        <taxon>Aspidochirotida</taxon>
        <taxon>Holothuriidae</taxon>
        <taxon>Holothuria</taxon>
    </lineage>
</organism>
<dbReference type="SUPFAM" id="SSF57756">
    <property type="entry name" value="Retrovirus zinc finger-like domains"/>
    <property type="match status" value="1"/>
</dbReference>
<protein>
    <recommendedName>
        <fullName evidence="2">CCHC-type domain-containing protein</fullName>
    </recommendedName>
</protein>
<dbReference type="EMBL" id="JAIZAY010000013">
    <property type="protein sequence ID" value="KAJ8030408.1"/>
    <property type="molecule type" value="Genomic_DNA"/>
</dbReference>
<dbReference type="SMART" id="SM00343">
    <property type="entry name" value="ZnF_C2HC"/>
    <property type="match status" value="2"/>
</dbReference>
<dbReference type="GO" id="GO:0003676">
    <property type="term" value="F:nucleic acid binding"/>
    <property type="evidence" value="ECO:0007669"/>
    <property type="project" value="InterPro"/>
</dbReference>
<evidence type="ECO:0000256" key="1">
    <source>
        <dbReference type="SAM" id="MobiDB-lite"/>
    </source>
</evidence>
<comment type="caution">
    <text evidence="3">The sequence shown here is derived from an EMBL/GenBank/DDBJ whole genome shotgun (WGS) entry which is preliminary data.</text>
</comment>
<dbReference type="OrthoDB" id="10064127at2759"/>
<dbReference type="PANTHER" id="PTHR37984">
    <property type="entry name" value="PROTEIN CBG26694"/>
    <property type="match status" value="1"/>
</dbReference>
<evidence type="ECO:0000259" key="2">
    <source>
        <dbReference type="SMART" id="SM00343"/>
    </source>
</evidence>
<evidence type="ECO:0000313" key="3">
    <source>
        <dbReference type="EMBL" id="KAJ8030408.1"/>
    </source>
</evidence>
<dbReference type="Pfam" id="PF13650">
    <property type="entry name" value="Asp_protease_2"/>
    <property type="match status" value="1"/>
</dbReference>
<reference evidence="3" key="1">
    <citation type="submission" date="2021-10" db="EMBL/GenBank/DDBJ databases">
        <title>Tropical sea cucumber genome reveals ecological adaptation and Cuvierian tubules defense mechanism.</title>
        <authorList>
            <person name="Chen T."/>
        </authorList>
    </citation>
    <scope>NUCLEOTIDE SEQUENCE</scope>
    <source>
        <strain evidence="3">Nanhai2018</strain>
        <tissue evidence="3">Muscle</tissue>
    </source>
</reference>
<feature type="region of interest" description="Disordered" evidence="1">
    <location>
        <begin position="189"/>
        <end position="212"/>
    </location>
</feature>
<name>A0A9Q1BP54_HOLLE</name>
<gene>
    <name evidence="3" type="ORF">HOLleu_26832</name>
</gene>
<dbReference type="AlphaFoldDB" id="A0A9Q1BP54"/>
<evidence type="ECO:0000313" key="4">
    <source>
        <dbReference type="Proteomes" id="UP001152320"/>
    </source>
</evidence>
<dbReference type="InterPro" id="IPR050951">
    <property type="entry name" value="Retrovirus_Pol_polyprotein"/>
</dbReference>
<sequence>MPSTIGILHEFGEGENWTEFTERLDQYFLANDINDTTKKRAVLLTVCGGKTYGLMKNLLSPEKPTDKSYEDLVKLIKEHQQPEPSVIVSRYKFHTCTREADMPITDYVAVLRKLADKCDFGITLNDMLRDRLVIGVNDDRIQRRLLSETKLDYKRAVEIARSMQLASKNLQDINASQKSNLLGVHKFQGTNTKVGAKPKHSTNKSKQSQASKQNAGASRTCYRCLGTNHRASGCPFLDAECHFCHKRGHIKKACRKRAADKNHSTKQETNVLNDDFDSGYSAETYTLFYGSSKRVPPILVKVEMEDKPVTMEIDTGAGMSIISQSTVGKLWGDKGPAIVPTQIQLRTYTGEEVKVLGQIRVKVRHGDTTKHLPLLVVANDGPTLFGRVWLEEIPLQWKEVHAVNNLQGLKSVRSQYAEVFQEGLGTYKGPKVKLYVESDAKPKFYKARPVPFMYREKIECELER</sequence>
<proteinExistence type="predicted"/>
<dbReference type="InterPro" id="IPR001878">
    <property type="entry name" value="Znf_CCHC"/>
</dbReference>
<dbReference type="SUPFAM" id="SSF50630">
    <property type="entry name" value="Acid proteases"/>
    <property type="match status" value="1"/>
</dbReference>
<feature type="domain" description="CCHC-type" evidence="2">
    <location>
        <begin position="220"/>
        <end position="236"/>
    </location>
</feature>
<keyword evidence="4" id="KW-1185">Reference proteome</keyword>
<dbReference type="Gene3D" id="4.10.60.10">
    <property type="entry name" value="Zinc finger, CCHC-type"/>
    <property type="match status" value="1"/>
</dbReference>
<dbReference type="Gene3D" id="2.40.70.10">
    <property type="entry name" value="Acid Proteases"/>
    <property type="match status" value="1"/>
</dbReference>